<dbReference type="AlphaFoldDB" id="A0A3B0W524"/>
<comment type="cofactor">
    <cofactor evidence="1">
        <name>Zn(2+)</name>
        <dbReference type="ChEBI" id="CHEBI:29105"/>
    </cofactor>
</comment>
<keyword evidence="12" id="KW-0804">Transcription</keyword>
<organism evidence="14">
    <name type="scientific">hydrothermal vent metagenome</name>
    <dbReference type="NCBI Taxonomy" id="652676"/>
    <lineage>
        <taxon>unclassified sequences</taxon>
        <taxon>metagenomes</taxon>
        <taxon>ecological metagenomes</taxon>
    </lineage>
</organism>
<dbReference type="FunFam" id="3.90.980.10:FF:000001">
    <property type="entry name" value="DNA primase"/>
    <property type="match status" value="1"/>
</dbReference>
<keyword evidence="8" id="KW-0863">Zinc-finger</keyword>
<dbReference type="InterPro" id="IPR036977">
    <property type="entry name" value="DNA_primase_Znf_CHC2"/>
</dbReference>
<accession>A0A3B0W524</accession>
<evidence type="ECO:0000256" key="5">
    <source>
        <dbReference type="ARBA" id="ARBA00022695"/>
    </source>
</evidence>
<dbReference type="SMART" id="SM00493">
    <property type="entry name" value="TOPRIM"/>
    <property type="match status" value="1"/>
</dbReference>
<keyword evidence="2" id="KW-0240">DNA-directed RNA polymerase</keyword>
<protein>
    <submittedName>
        <fullName evidence="14">DNA primase</fullName>
        <ecNumber evidence="14">2.7.7.-</ecNumber>
    </submittedName>
</protein>
<dbReference type="SUPFAM" id="SSF56731">
    <property type="entry name" value="DNA primase core"/>
    <property type="match status" value="1"/>
</dbReference>
<dbReference type="FunFam" id="3.90.580.10:FF:000001">
    <property type="entry name" value="DNA primase"/>
    <property type="match status" value="1"/>
</dbReference>
<keyword evidence="5 14" id="KW-0548">Nucleotidyltransferase</keyword>
<dbReference type="GO" id="GO:0000428">
    <property type="term" value="C:DNA-directed RNA polymerase complex"/>
    <property type="evidence" value="ECO:0007669"/>
    <property type="project" value="UniProtKB-KW"/>
</dbReference>
<evidence type="ECO:0000256" key="6">
    <source>
        <dbReference type="ARBA" id="ARBA00022705"/>
    </source>
</evidence>
<dbReference type="GO" id="GO:0008270">
    <property type="term" value="F:zinc ion binding"/>
    <property type="evidence" value="ECO:0007669"/>
    <property type="project" value="UniProtKB-KW"/>
</dbReference>
<keyword evidence="9" id="KW-0862">Zinc</keyword>
<dbReference type="InterPro" id="IPR050219">
    <property type="entry name" value="DnaG_primase"/>
</dbReference>
<dbReference type="Gene3D" id="1.20.50.20">
    <property type="entry name" value="DnaG, RNA polymerase domain, helical bundle"/>
    <property type="match status" value="1"/>
</dbReference>
<dbReference type="PANTHER" id="PTHR30313">
    <property type="entry name" value="DNA PRIMASE"/>
    <property type="match status" value="1"/>
</dbReference>
<evidence type="ECO:0000256" key="1">
    <source>
        <dbReference type="ARBA" id="ARBA00001947"/>
    </source>
</evidence>
<evidence type="ECO:0000256" key="2">
    <source>
        <dbReference type="ARBA" id="ARBA00022478"/>
    </source>
</evidence>
<dbReference type="InterPro" id="IPR006295">
    <property type="entry name" value="DNA_primase_DnaG"/>
</dbReference>
<evidence type="ECO:0000256" key="3">
    <source>
        <dbReference type="ARBA" id="ARBA00022515"/>
    </source>
</evidence>
<evidence type="ECO:0000256" key="9">
    <source>
        <dbReference type="ARBA" id="ARBA00022833"/>
    </source>
</evidence>
<dbReference type="PROSITE" id="PS50880">
    <property type="entry name" value="TOPRIM"/>
    <property type="match status" value="1"/>
</dbReference>
<dbReference type="Pfam" id="PF01807">
    <property type="entry name" value="Zn_ribbon_DnaG"/>
    <property type="match status" value="1"/>
</dbReference>
<evidence type="ECO:0000256" key="11">
    <source>
        <dbReference type="ARBA" id="ARBA00023125"/>
    </source>
</evidence>
<keyword evidence="11" id="KW-0238">DNA-binding</keyword>
<dbReference type="InterPro" id="IPR030846">
    <property type="entry name" value="DnaG_bac"/>
</dbReference>
<reference evidence="14" key="1">
    <citation type="submission" date="2018-06" db="EMBL/GenBank/DDBJ databases">
        <authorList>
            <person name="Zhirakovskaya E."/>
        </authorList>
    </citation>
    <scope>NUCLEOTIDE SEQUENCE</scope>
</reference>
<dbReference type="InterPro" id="IPR034151">
    <property type="entry name" value="TOPRIM_DnaG_bac"/>
</dbReference>
<dbReference type="CDD" id="cd03364">
    <property type="entry name" value="TOPRIM_DnaG_primases"/>
    <property type="match status" value="1"/>
</dbReference>
<dbReference type="GO" id="GO:1990077">
    <property type="term" value="C:primosome complex"/>
    <property type="evidence" value="ECO:0007669"/>
    <property type="project" value="UniProtKB-KW"/>
</dbReference>
<keyword evidence="10" id="KW-0460">Magnesium</keyword>
<keyword evidence="7" id="KW-0479">Metal-binding</keyword>
<dbReference type="SUPFAM" id="SSF57783">
    <property type="entry name" value="Zinc beta-ribbon"/>
    <property type="match status" value="1"/>
</dbReference>
<dbReference type="EC" id="2.7.7.-" evidence="14"/>
<dbReference type="Gene3D" id="3.90.980.10">
    <property type="entry name" value="DNA primase, catalytic core, N-terminal domain"/>
    <property type="match status" value="1"/>
</dbReference>
<dbReference type="InterPro" id="IPR037068">
    <property type="entry name" value="DNA_primase_core_N_sf"/>
</dbReference>
<gene>
    <name evidence="14" type="ORF">MNBD_GAMMA03-701</name>
</gene>
<name>A0A3B0W524_9ZZZZ</name>
<keyword evidence="3" id="KW-0639">Primosome</keyword>
<dbReference type="EMBL" id="UOFC01000148">
    <property type="protein sequence ID" value="VAW47463.1"/>
    <property type="molecule type" value="Genomic_DNA"/>
</dbReference>
<sequence length="594" mass="66940">MSDQSGTIPRSFIESLLSRTDVVQVINQRVPLKKAGTSYKACCPFHDEKTPSFNVSQTKQFYHCFGCGASGDALKFLMEYEGLSFVEAIEALALQVGLEVPREHLSPEKQKARQVQQQQQRDLFDVMHLAAKFYRHQLRDHAESGSARQYLKARGLSADIAKEFVIGFAPSGWDSLVSGLKADQKLKQQLVEVGLLVQKEDERLYDRFRHRIMFPIRDGRGRVIAFGGRILGDDQPKYLNSPETAIFHKSHTLYGLYEMRQSRAKCQYILVVEGYMDVVALAQFGVRNAVATLGTATTVEHLELLFREVGEIVFCFDGDTAGLKAAWKALQLVLPMMEGQRSVKFLFLPDGEDPDSMIRKDGFEGFNQRVKESLPLSAFLLQGLQRKLSFPVQSIEGRQQLVALAQPYVQAAHGLYQFLLAEGVAELVGLPTWRVEKQMNVRSGFAQPKKGSSFKNKATMVEGKLEVTLPLKIVRILFYRPQWAEFFDAKLVQDLFAIQQAHHACLAGVIDVLKSNQFEMGLAKQWMIDGGYSSELTLIERSTIPDEDGFLLSEFEALLLLLARTMDEGSLGRQGWSFDEMTRLQAFVKTLITQ</sequence>
<dbReference type="PIRSF" id="PIRSF002811">
    <property type="entry name" value="DnaG"/>
    <property type="match status" value="1"/>
</dbReference>
<dbReference type="FunFam" id="3.40.1360.10:FF:000002">
    <property type="entry name" value="DNA primase"/>
    <property type="match status" value="1"/>
</dbReference>
<dbReference type="Pfam" id="PF08275">
    <property type="entry name" value="DNAG_N"/>
    <property type="match status" value="1"/>
</dbReference>
<keyword evidence="4 14" id="KW-0808">Transferase</keyword>
<dbReference type="GO" id="GO:0003677">
    <property type="term" value="F:DNA binding"/>
    <property type="evidence" value="ECO:0007669"/>
    <property type="project" value="UniProtKB-KW"/>
</dbReference>
<dbReference type="InterPro" id="IPR013264">
    <property type="entry name" value="DNAG_N"/>
</dbReference>
<dbReference type="SMART" id="SM00400">
    <property type="entry name" value="ZnF_CHCC"/>
    <property type="match status" value="1"/>
</dbReference>
<evidence type="ECO:0000256" key="10">
    <source>
        <dbReference type="ARBA" id="ARBA00022842"/>
    </source>
</evidence>
<dbReference type="NCBIfam" id="TIGR01391">
    <property type="entry name" value="dnaG"/>
    <property type="match status" value="1"/>
</dbReference>
<evidence type="ECO:0000256" key="8">
    <source>
        <dbReference type="ARBA" id="ARBA00022771"/>
    </source>
</evidence>
<dbReference type="HAMAP" id="MF_00974">
    <property type="entry name" value="DNA_primase_DnaG"/>
    <property type="match status" value="1"/>
</dbReference>
<evidence type="ECO:0000256" key="4">
    <source>
        <dbReference type="ARBA" id="ARBA00022679"/>
    </source>
</evidence>
<evidence type="ECO:0000256" key="12">
    <source>
        <dbReference type="ARBA" id="ARBA00023163"/>
    </source>
</evidence>
<dbReference type="Gene3D" id="3.40.1360.10">
    <property type="match status" value="1"/>
</dbReference>
<dbReference type="Gene3D" id="3.90.580.10">
    <property type="entry name" value="Zinc finger, CHC2-type domain"/>
    <property type="match status" value="1"/>
</dbReference>
<dbReference type="InterPro" id="IPR002694">
    <property type="entry name" value="Znf_CHC2"/>
</dbReference>
<dbReference type="PANTHER" id="PTHR30313:SF2">
    <property type="entry name" value="DNA PRIMASE"/>
    <property type="match status" value="1"/>
</dbReference>
<dbReference type="GO" id="GO:0006269">
    <property type="term" value="P:DNA replication, synthesis of primer"/>
    <property type="evidence" value="ECO:0007669"/>
    <property type="project" value="UniProtKB-KW"/>
</dbReference>
<proteinExistence type="inferred from homology"/>
<evidence type="ECO:0000256" key="7">
    <source>
        <dbReference type="ARBA" id="ARBA00022723"/>
    </source>
</evidence>
<keyword evidence="6" id="KW-0235">DNA replication</keyword>
<evidence type="ECO:0000313" key="14">
    <source>
        <dbReference type="EMBL" id="VAW47463.1"/>
    </source>
</evidence>
<feature type="domain" description="Toprim" evidence="13">
    <location>
        <begin position="267"/>
        <end position="349"/>
    </location>
</feature>
<evidence type="ECO:0000259" key="13">
    <source>
        <dbReference type="PROSITE" id="PS50880"/>
    </source>
</evidence>
<dbReference type="GO" id="GO:0005737">
    <property type="term" value="C:cytoplasm"/>
    <property type="evidence" value="ECO:0007669"/>
    <property type="project" value="TreeGrafter"/>
</dbReference>
<dbReference type="GO" id="GO:0003899">
    <property type="term" value="F:DNA-directed RNA polymerase activity"/>
    <property type="evidence" value="ECO:0007669"/>
    <property type="project" value="InterPro"/>
</dbReference>
<dbReference type="Pfam" id="PF13155">
    <property type="entry name" value="Toprim_2"/>
    <property type="match status" value="1"/>
</dbReference>
<dbReference type="InterPro" id="IPR006171">
    <property type="entry name" value="TOPRIM_dom"/>
</dbReference>